<dbReference type="Gene3D" id="3.40.50.2020">
    <property type="match status" value="1"/>
</dbReference>
<dbReference type="InterPro" id="IPR000836">
    <property type="entry name" value="PRTase_dom"/>
</dbReference>
<reference evidence="2 3" key="1">
    <citation type="submission" date="2020-09" db="EMBL/GenBank/DDBJ databases">
        <title>Mannheimia bovis sp.nov., isolated from a cow.</title>
        <authorList>
            <person name="Li F."/>
        </authorList>
    </citation>
    <scope>NUCLEOTIDE SEQUENCE [LARGE SCALE GENOMIC DNA]</scope>
    <source>
        <strain evidence="2 3">ZY190616</strain>
    </source>
</reference>
<evidence type="ECO:0000313" key="2">
    <source>
        <dbReference type="EMBL" id="QNS16216.1"/>
    </source>
</evidence>
<evidence type="ECO:0000259" key="1">
    <source>
        <dbReference type="Pfam" id="PF04233"/>
    </source>
</evidence>
<dbReference type="Pfam" id="PF04233">
    <property type="entry name" value="Phage_Mu_F"/>
    <property type="match status" value="1"/>
</dbReference>
<dbReference type="Proteomes" id="UP000576260">
    <property type="component" value="Chromosome"/>
</dbReference>
<feature type="domain" description="Phage head morphogenesis" evidence="1">
    <location>
        <begin position="122"/>
        <end position="225"/>
    </location>
</feature>
<dbReference type="NCBIfam" id="TIGR01641">
    <property type="entry name" value="phageSPP1_gp7"/>
    <property type="match status" value="1"/>
</dbReference>
<dbReference type="CDD" id="cd06223">
    <property type="entry name" value="PRTases_typeI"/>
    <property type="match status" value="1"/>
</dbReference>
<keyword evidence="3" id="KW-1185">Reference proteome</keyword>
<dbReference type="EMBL" id="CP061280">
    <property type="protein sequence ID" value="QNS16216.1"/>
    <property type="molecule type" value="Genomic_DNA"/>
</dbReference>
<dbReference type="KEGG" id="mbos:ICJ55_07285"/>
<gene>
    <name evidence="2" type="ORF">ICJ55_07285</name>
</gene>
<dbReference type="SUPFAM" id="SSF53271">
    <property type="entry name" value="PRTase-like"/>
    <property type="match status" value="1"/>
</dbReference>
<dbReference type="InterPro" id="IPR006528">
    <property type="entry name" value="Phage_head_morphogenesis_dom"/>
</dbReference>
<protein>
    <submittedName>
        <fullName evidence="2">Minor capsid protein</fullName>
    </submittedName>
</protein>
<sequence length="504" mass="56935">MKALEAITDNVINEVDQFCKKQQENYRLLIRQDGLNEWLEAVFTELLSAMLFFVSDSEIQRLVSGLLGEANRFNKKQFHQILKKAYGVDIFTSEQWLLEQLKLFELQNINLIKSIPVQLHEKLRYKFVDAVQKGRRWEEVAKEIEELTGTTRKRARLIARDQIGKLNGQLTQLRQRQIGVKSYIWRTSLDERVRKLHVSREGEKFDWDNPPNDGHPGEAINCRCYAEAVLPDLDELIYQGNTVATMNNNAESITKSAIIPATTDKKRNNMRSEWEDDFPDTIIDRKLGEATGHPDYASAKSGDVIAAYKLANDLVTDEAIKKLKAIVKSTDDVVIVPVHAEEAVGINMIPLAVARVISEKLNIPIDLSIVQATKVSRTGGNGWHRLANSPAFDGDFKKGKKAIILDDTQTQGGTLASLKGHIENLGGKVVGTYALTGKQYSVQLRLSNETLKELRGKYGVIEQWWNKAFGYDFSKLTEWEAKFILNSGKTPDEVRDLVSTAKYG</sequence>
<proteinExistence type="predicted"/>
<organism evidence="2 3">
    <name type="scientific">Mannheimia bovis</name>
    <dbReference type="NCBI Taxonomy" id="2770636"/>
    <lineage>
        <taxon>Bacteria</taxon>
        <taxon>Pseudomonadati</taxon>
        <taxon>Pseudomonadota</taxon>
        <taxon>Gammaproteobacteria</taxon>
        <taxon>Pasteurellales</taxon>
        <taxon>Pasteurellaceae</taxon>
        <taxon>Mannheimia</taxon>
    </lineage>
</organism>
<name>A0A7H1C5G1_9PAST</name>
<dbReference type="InterPro" id="IPR029057">
    <property type="entry name" value="PRTase-like"/>
</dbReference>
<dbReference type="AlphaFoldDB" id="A0A7H1C5G1"/>
<accession>A0A7H1C5G1</accession>
<evidence type="ECO:0000313" key="3">
    <source>
        <dbReference type="Proteomes" id="UP000576260"/>
    </source>
</evidence>